<keyword evidence="3" id="KW-1185">Reference proteome</keyword>
<evidence type="ECO:0000256" key="1">
    <source>
        <dbReference type="SAM" id="Phobius"/>
    </source>
</evidence>
<comment type="caution">
    <text evidence="2">The sequence shown here is derived from an EMBL/GenBank/DDBJ whole genome shotgun (WGS) entry which is preliminary data.</text>
</comment>
<protein>
    <submittedName>
        <fullName evidence="2">Uncharacterized protein</fullName>
    </submittedName>
</protein>
<dbReference type="RefSeq" id="WP_121916778.1">
    <property type="nucleotide sequence ID" value="NZ_REFV01000004.1"/>
</dbReference>
<dbReference type="OrthoDB" id="1454631at2"/>
<feature type="transmembrane region" description="Helical" evidence="1">
    <location>
        <begin position="48"/>
        <end position="69"/>
    </location>
</feature>
<evidence type="ECO:0000313" key="3">
    <source>
        <dbReference type="Proteomes" id="UP000281985"/>
    </source>
</evidence>
<evidence type="ECO:0000313" key="2">
    <source>
        <dbReference type="EMBL" id="RMB61044.1"/>
    </source>
</evidence>
<name>A0A3M0G807_9FLAO</name>
<sequence length="74" mass="8723">MLSELLYPFFGWMYLWVRYRDSAKIKNVLEKEFDGSYYDCGAIKMLQVFGYLFISLLIVFLVSVVYSTIIKSLS</sequence>
<dbReference type="AlphaFoldDB" id="A0A3M0G807"/>
<reference evidence="2 3" key="1">
    <citation type="submission" date="2018-10" db="EMBL/GenBank/DDBJ databases">
        <title>Dokdonia luteus sp. nov., isolated from sea water.</title>
        <authorList>
            <person name="Zhou L.Y."/>
            <person name="Du Z.J."/>
        </authorList>
    </citation>
    <scope>NUCLEOTIDE SEQUENCE [LARGE SCALE GENOMIC DNA]</scope>
    <source>
        <strain evidence="2 3">SH27</strain>
    </source>
</reference>
<dbReference type="EMBL" id="REFV01000004">
    <property type="protein sequence ID" value="RMB61044.1"/>
    <property type="molecule type" value="Genomic_DNA"/>
</dbReference>
<keyword evidence="1" id="KW-0812">Transmembrane</keyword>
<keyword evidence="1" id="KW-1133">Transmembrane helix</keyword>
<proteinExistence type="predicted"/>
<keyword evidence="1" id="KW-0472">Membrane</keyword>
<organism evidence="2 3">
    <name type="scientific">Dokdonia sinensis</name>
    <dbReference type="NCBI Taxonomy" id="2479847"/>
    <lineage>
        <taxon>Bacteria</taxon>
        <taxon>Pseudomonadati</taxon>
        <taxon>Bacteroidota</taxon>
        <taxon>Flavobacteriia</taxon>
        <taxon>Flavobacteriales</taxon>
        <taxon>Flavobacteriaceae</taxon>
        <taxon>Dokdonia</taxon>
    </lineage>
</organism>
<dbReference type="Proteomes" id="UP000281985">
    <property type="component" value="Unassembled WGS sequence"/>
</dbReference>
<gene>
    <name evidence="2" type="ORF">EAX61_06090</name>
</gene>
<accession>A0A3M0G807</accession>